<sequence length="972" mass="110314">MTIHDLAEYEILDEHRVEDVQSDGFILRHKKSGARIAILSNNDDNKVFYIGFRTPPEDETGVPHIIEHTTLCGSKKFPVKDPFIELAKGSLNTFLNAMTYPDKTVYPVASCNDQDFKNLMDVYLDAVFNPNITKYEEIFKQEGWHYELTGKDDELKINGVVYNEMKGAYSSPDEVLSSQIYRSLFPDNTYSKDSGGNPEYIPKLTYEAYLDFYHKYYHPSNSYIYLYGDMDVVERLEWLDKEYLSLYDYKKVNSEINKQPAFDEIKNVEAQYSITMDDSQENKTYLSYNRVVGNSLDEMLYQAFDVLDYALVSSPGAPVKQALIDAGIGDDVYGSYDAGILQPVFSFVAKNANASQADEFESIIENTLKEVVKTGINKEALLAGINSSEFKFREADFGQFPKGLLFGLNCLDSWLFDDMKPFIHLECLDTFAKLRRAVDTDYFEKLIQEYLLDNTHGSSVTVKPKRGLGNEREEALAKELSDYKASLSDEEIDKLIEETEHLKKYQEEPSSDEDLRKLPMLTRADMKKEAMPFSNIEDTLSDVKVVRHDIESNGIDYISFLFDAGDFAQSELGYLGFFTNALGLVSTENYSYTDLANATNIYTGGISTGTASHPDIKDRNNFVFKFEVKLKVLEKNLDKALELMEQMLLSSDFTDTKRLGEIVAQIKARLQANLSSSGHLVAAMRSMSSFSRYALYQDELKGIAFYRSICRIEKELFESPESVSDKLAAIAKKLFARNRMLISFTGNSEAYGNAKLSLEKVIAGFNKMSAIGNQAEVHFNTAKEAFIDASQIQYVAKTGDFICEGYEYTGALRLLRIILSYDYLWINVRVKGGAYGCMNTFLRSGESYFVSYRDPNLSDTLDVYDRIPEYIKSFSPDERDMTKYIIGTFSALDTPMNPEAKGSRSLSAYLEGITYEQIQKERNEILNAQPEDIRRLADLVEAVLKKDSICVIGNENMIKESAGLFENVEKLI</sequence>
<dbReference type="GO" id="GO:0046872">
    <property type="term" value="F:metal ion binding"/>
    <property type="evidence" value="ECO:0007669"/>
    <property type="project" value="InterPro"/>
</dbReference>
<gene>
    <name evidence="2" type="ORF">DXC13_09605</name>
</gene>
<evidence type="ECO:0000313" key="2">
    <source>
        <dbReference type="EMBL" id="RGM48652.1"/>
    </source>
</evidence>
<evidence type="ECO:0000313" key="3">
    <source>
        <dbReference type="Proteomes" id="UP000260717"/>
    </source>
</evidence>
<dbReference type="Pfam" id="PF05193">
    <property type="entry name" value="Peptidase_M16_C"/>
    <property type="match status" value="1"/>
</dbReference>
<dbReference type="EMBL" id="QSTI01000014">
    <property type="protein sequence ID" value="RGM48652.1"/>
    <property type="molecule type" value="Genomic_DNA"/>
</dbReference>
<feature type="domain" description="Peptidase M16C associated" evidence="1">
    <location>
        <begin position="462"/>
        <end position="712"/>
    </location>
</feature>
<dbReference type="SMART" id="SM01264">
    <property type="entry name" value="M16C_associated"/>
    <property type="match status" value="1"/>
</dbReference>
<dbReference type="PANTHER" id="PTHR43016:SF13">
    <property type="entry name" value="PRESEQUENCE PROTEASE, MITOCHONDRIAL"/>
    <property type="match status" value="1"/>
</dbReference>
<name>A0A3E4X2E2_9FIRM</name>
<organism evidence="2 3">
    <name type="scientific">Agathobacter rectalis</name>
    <dbReference type="NCBI Taxonomy" id="39491"/>
    <lineage>
        <taxon>Bacteria</taxon>
        <taxon>Bacillati</taxon>
        <taxon>Bacillota</taxon>
        <taxon>Clostridia</taxon>
        <taxon>Lachnospirales</taxon>
        <taxon>Lachnospiraceae</taxon>
        <taxon>Agathobacter</taxon>
    </lineage>
</organism>
<dbReference type="RefSeq" id="WP_117715141.1">
    <property type="nucleotide sequence ID" value="NZ_QSTI01000014.1"/>
</dbReference>
<dbReference type="InterPro" id="IPR011765">
    <property type="entry name" value="Pept_M16_N"/>
</dbReference>
<protein>
    <submittedName>
        <fullName evidence="2">Insulinase family protein</fullName>
    </submittedName>
</protein>
<dbReference type="AlphaFoldDB" id="A0A3E4X2E2"/>
<evidence type="ECO:0000259" key="1">
    <source>
        <dbReference type="SMART" id="SM01264"/>
    </source>
</evidence>
<dbReference type="InterPro" id="IPR055130">
    <property type="entry name" value="PreP_C"/>
</dbReference>
<dbReference type="GO" id="GO:0016485">
    <property type="term" value="P:protein processing"/>
    <property type="evidence" value="ECO:0007669"/>
    <property type="project" value="TreeGrafter"/>
</dbReference>
<reference evidence="2 3" key="1">
    <citation type="submission" date="2018-08" db="EMBL/GenBank/DDBJ databases">
        <title>A genome reference for cultivated species of the human gut microbiota.</title>
        <authorList>
            <person name="Zou Y."/>
            <person name="Xue W."/>
            <person name="Luo G."/>
        </authorList>
    </citation>
    <scope>NUCLEOTIDE SEQUENCE [LARGE SCALE GENOMIC DNA]</scope>
    <source>
        <strain evidence="2 3">OM08-12AT</strain>
    </source>
</reference>
<dbReference type="Pfam" id="PF00675">
    <property type="entry name" value="Peptidase_M16"/>
    <property type="match status" value="1"/>
</dbReference>
<dbReference type="FunFam" id="3.30.830.10:FF:000034">
    <property type="entry name" value="presequence protease 1, chloroplastic/mitochondrial"/>
    <property type="match status" value="1"/>
</dbReference>
<dbReference type="InterPro" id="IPR013578">
    <property type="entry name" value="Peptidase_M16C_assoc"/>
</dbReference>
<dbReference type="Proteomes" id="UP000260717">
    <property type="component" value="Unassembled WGS sequence"/>
</dbReference>
<dbReference type="PANTHER" id="PTHR43016">
    <property type="entry name" value="PRESEQUENCE PROTEASE"/>
    <property type="match status" value="1"/>
</dbReference>
<dbReference type="Pfam" id="PF08367">
    <property type="entry name" value="M16C_assoc"/>
    <property type="match status" value="1"/>
</dbReference>
<dbReference type="InterPro" id="IPR011249">
    <property type="entry name" value="Metalloenz_LuxS/M16"/>
</dbReference>
<accession>A0A3E4X2E2</accession>
<dbReference type="SUPFAM" id="SSF63411">
    <property type="entry name" value="LuxS/MPP-like metallohydrolase"/>
    <property type="match status" value="4"/>
</dbReference>
<dbReference type="Gene3D" id="3.30.830.10">
    <property type="entry name" value="Metalloenzyme, LuxS/M16 peptidase-like"/>
    <property type="match status" value="4"/>
</dbReference>
<proteinExistence type="predicted"/>
<dbReference type="Pfam" id="PF22516">
    <property type="entry name" value="PreP_C"/>
    <property type="match status" value="1"/>
</dbReference>
<dbReference type="GO" id="GO:0004222">
    <property type="term" value="F:metalloendopeptidase activity"/>
    <property type="evidence" value="ECO:0007669"/>
    <property type="project" value="TreeGrafter"/>
</dbReference>
<comment type="caution">
    <text evidence="2">The sequence shown here is derived from an EMBL/GenBank/DDBJ whole genome shotgun (WGS) entry which is preliminary data.</text>
</comment>
<dbReference type="InterPro" id="IPR007863">
    <property type="entry name" value="Peptidase_M16_C"/>
</dbReference>